<keyword evidence="3" id="KW-0808">Transferase</keyword>
<feature type="domain" description="PG-1098 ferredoxin-like" evidence="2">
    <location>
        <begin position="274"/>
        <end position="317"/>
    </location>
</feature>
<dbReference type="AlphaFoldDB" id="A0A5P8E7P5"/>
<reference evidence="3 4" key="1">
    <citation type="submission" date="2018-11" db="EMBL/GenBank/DDBJ databases">
        <authorList>
            <person name="Na S.W."/>
            <person name="Baik M."/>
        </authorList>
    </citation>
    <scope>NUCLEOTIDE SEQUENCE [LARGE SCALE GENOMIC DNA]</scope>
    <source>
        <strain evidence="3 4">E39</strain>
    </source>
</reference>
<dbReference type="GO" id="GO:0008168">
    <property type="term" value="F:methyltransferase activity"/>
    <property type="evidence" value="ECO:0007669"/>
    <property type="project" value="UniProtKB-KW"/>
</dbReference>
<proteinExistence type="predicted"/>
<sequence>MTNSDTLRLIATHISDDVAQLALQLQGHPDAEFILRQVEGRQVMARKVPPWAKVDDIHYPRRISLEQCSGESAARYKADLARRLLPGGGTFADITGGLGVDFSFIAKHFQRAVYVERQAELCELARHNFPLLGLPDAEVVNDDGVEVLTKMDQVDLLFVDPARRDGQGRKVVMLSDCEPNVVELNRLLLSKARFTILKLSPMLDIHAALQQLEGVCEVHVVAERNECKDLLLVMNRSGRQAPVVFCHDENVDIQFFCEEEKNIQPEYADSVETYLYEPGVTLLKAAAYNLPCQRYGVKKLHPNSHLYTSQELVPDFPGRTFRVVEQHDYKKKQISNLSGSKANLAVRNFPDSVAQLRKRLKIKDGGEEYWFATTLKQGEKVIVRTKKAKKL</sequence>
<accession>A0A5P8E7P5</accession>
<dbReference type="KEGG" id="alq:C7Y71_008150"/>
<dbReference type="InterPro" id="IPR041497">
    <property type="entry name" value="Thump-like"/>
</dbReference>
<dbReference type="GO" id="GO:0032259">
    <property type="term" value="P:methylation"/>
    <property type="evidence" value="ECO:0007669"/>
    <property type="project" value="UniProtKB-KW"/>
</dbReference>
<dbReference type="Gene3D" id="3.40.50.150">
    <property type="entry name" value="Vaccinia Virus protein VP39"/>
    <property type="match status" value="1"/>
</dbReference>
<dbReference type="OrthoDB" id="1000417at2"/>
<dbReference type="Proteomes" id="UP000249375">
    <property type="component" value="Chromosome"/>
</dbReference>
<dbReference type="RefSeq" id="WP_111898061.1">
    <property type="nucleotide sequence ID" value="NZ_CP033459.1"/>
</dbReference>
<organism evidence="3 4">
    <name type="scientific">Pseudoprevotella muciniphila</name>
    <dbReference type="NCBI Taxonomy" id="2133944"/>
    <lineage>
        <taxon>Bacteria</taxon>
        <taxon>Pseudomonadati</taxon>
        <taxon>Bacteroidota</taxon>
        <taxon>Bacteroidia</taxon>
        <taxon>Bacteroidales</taxon>
        <taxon>Prevotellaceae</taxon>
        <taxon>Pseudoprevotella</taxon>
    </lineage>
</organism>
<dbReference type="InterPro" id="IPR029063">
    <property type="entry name" value="SAM-dependent_MTases_sf"/>
</dbReference>
<dbReference type="SUPFAM" id="SSF53335">
    <property type="entry name" value="S-adenosyl-L-methionine-dependent methyltransferases"/>
    <property type="match status" value="1"/>
</dbReference>
<dbReference type="Gene3D" id="1.10.10.1110">
    <property type="entry name" value="Methyltransferase PG1098, N-terminal domain"/>
    <property type="match status" value="1"/>
</dbReference>
<feature type="domain" description="THUMP-like" evidence="1">
    <location>
        <begin position="318"/>
        <end position="383"/>
    </location>
</feature>
<evidence type="ECO:0000313" key="3">
    <source>
        <dbReference type="EMBL" id="QFQ12993.1"/>
    </source>
</evidence>
<keyword evidence="4" id="KW-1185">Reference proteome</keyword>
<gene>
    <name evidence="3" type="ORF">C7Y71_008150</name>
</gene>
<protein>
    <submittedName>
        <fullName evidence="3">SAM-dependent methyltransferase</fullName>
    </submittedName>
</protein>
<evidence type="ECO:0000313" key="4">
    <source>
        <dbReference type="Proteomes" id="UP000249375"/>
    </source>
</evidence>
<dbReference type="Pfam" id="PF18096">
    <property type="entry name" value="Thump_like"/>
    <property type="match status" value="1"/>
</dbReference>
<dbReference type="EMBL" id="CP033459">
    <property type="protein sequence ID" value="QFQ12993.1"/>
    <property type="molecule type" value="Genomic_DNA"/>
</dbReference>
<keyword evidence="3" id="KW-0489">Methyltransferase</keyword>
<name>A0A5P8E7P5_9BACT</name>
<dbReference type="InterPro" id="IPR054168">
    <property type="entry name" value="PG_1098_Fer"/>
</dbReference>
<evidence type="ECO:0000259" key="1">
    <source>
        <dbReference type="Pfam" id="PF18096"/>
    </source>
</evidence>
<evidence type="ECO:0000259" key="2">
    <source>
        <dbReference type="Pfam" id="PF22013"/>
    </source>
</evidence>
<dbReference type="Pfam" id="PF22013">
    <property type="entry name" value="PG_1098_Fer"/>
    <property type="match status" value="1"/>
</dbReference>